<dbReference type="PROSITE" id="PS50108">
    <property type="entry name" value="CRIB"/>
    <property type="match status" value="1"/>
</dbReference>
<dbReference type="Proteomes" id="UP000494165">
    <property type="component" value="Unassembled WGS sequence"/>
</dbReference>
<sequence>MKFMYSTASGHIMNAANGVTMSLRSRGVGSGDLWLQWFSCCVTQHQRPPPRRRIDRSMIGNPTNFQHTGHIGSGDISRDTGRLNALQSQMQSKGGYEMAVKVIFQTLNPLLNSK</sequence>
<dbReference type="GO" id="GO:0008360">
    <property type="term" value="P:regulation of cell shape"/>
    <property type="evidence" value="ECO:0007669"/>
    <property type="project" value="UniProtKB-KW"/>
</dbReference>
<evidence type="ECO:0000256" key="10">
    <source>
        <dbReference type="ARBA" id="ARBA00023288"/>
    </source>
</evidence>
<keyword evidence="5" id="KW-0963">Cytoplasm</keyword>
<dbReference type="OrthoDB" id="5559822at2759"/>
<keyword evidence="13" id="KW-1185">Reference proteome</keyword>
<dbReference type="GO" id="GO:0005856">
    <property type="term" value="C:cytoskeleton"/>
    <property type="evidence" value="ECO:0007669"/>
    <property type="project" value="UniProtKB-SubCell"/>
</dbReference>
<evidence type="ECO:0000256" key="1">
    <source>
        <dbReference type="ARBA" id="ARBA00004193"/>
    </source>
</evidence>
<comment type="caution">
    <text evidence="12">The sequence shown here is derived from an EMBL/GenBank/DDBJ whole genome shotgun (WGS) entry which is preliminary data.</text>
</comment>
<evidence type="ECO:0000256" key="8">
    <source>
        <dbReference type="ARBA" id="ARBA00023139"/>
    </source>
</evidence>
<evidence type="ECO:0000259" key="11">
    <source>
        <dbReference type="PROSITE" id="PS50108"/>
    </source>
</evidence>
<evidence type="ECO:0000313" key="13">
    <source>
        <dbReference type="Proteomes" id="UP000494165"/>
    </source>
</evidence>
<keyword evidence="10" id="KW-0449">Lipoprotein</keyword>
<evidence type="ECO:0000256" key="2">
    <source>
        <dbReference type="ARBA" id="ARBA00004245"/>
    </source>
</evidence>
<dbReference type="AlphaFoldDB" id="A0A8S1CN14"/>
<dbReference type="InterPro" id="IPR000095">
    <property type="entry name" value="CRIB_dom"/>
</dbReference>
<dbReference type="GO" id="GO:0035023">
    <property type="term" value="P:regulation of Rho protein signal transduction"/>
    <property type="evidence" value="ECO:0007669"/>
    <property type="project" value="InterPro"/>
</dbReference>
<dbReference type="PANTHER" id="PTHR13502">
    <property type="entry name" value="CDC42 SMALL EFFECTOR PROTEIN HOMOLOG"/>
    <property type="match status" value="1"/>
</dbReference>
<dbReference type="Gene3D" id="3.90.810.10">
    <property type="entry name" value="CRIB domain"/>
    <property type="match status" value="1"/>
</dbReference>
<keyword evidence="8" id="KW-0564">Palmitate</keyword>
<keyword evidence="6" id="KW-0133">Cell shape</keyword>
<evidence type="ECO:0000313" key="12">
    <source>
        <dbReference type="EMBL" id="CAB3369312.1"/>
    </source>
</evidence>
<dbReference type="InterPro" id="IPR039056">
    <property type="entry name" value="SPEC"/>
</dbReference>
<evidence type="ECO:0000256" key="7">
    <source>
        <dbReference type="ARBA" id="ARBA00023136"/>
    </source>
</evidence>
<evidence type="ECO:0000256" key="5">
    <source>
        <dbReference type="ARBA" id="ARBA00022490"/>
    </source>
</evidence>
<dbReference type="CDD" id="cd00132">
    <property type="entry name" value="CRIB"/>
    <property type="match status" value="1"/>
</dbReference>
<dbReference type="FunFam" id="3.90.810.10:FF:000004">
    <property type="entry name" value="CDC42 small effector protein 2"/>
    <property type="match status" value="1"/>
</dbReference>
<dbReference type="GO" id="GO:0005886">
    <property type="term" value="C:plasma membrane"/>
    <property type="evidence" value="ECO:0007669"/>
    <property type="project" value="UniProtKB-SubCell"/>
</dbReference>
<gene>
    <name evidence="12" type="ORF">CLODIP_2_CD05664</name>
</gene>
<keyword evidence="4" id="KW-1003">Cell membrane</keyword>
<evidence type="ECO:0000256" key="3">
    <source>
        <dbReference type="ARBA" id="ARBA00005720"/>
    </source>
</evidence>
<accession>A0A8S1CN14</accession>
<evidence type="ECO:0000256" key="6">
    <source>
        <dbReference type="ARBA" id="ARBA00022960"/>
    </source>
</evidence>
<organism evidence="12 13">
    <name type="scientific">Cloeon dipterum</name>
    <dbReference type="NCBI Taxonomy" id="197152"/>
    <lineage>
        <taxon>Eukaryota</taxon>
        <taxon>Metazoa</taxon>
        <taxon>Ecdysozoa</taxon>
        <taxon>Arthropoda</taxon>
        <taxon>Hexapoda</taxon>
        <taxon>Insecta</taxon>
        <taxon>Pterygota</taxon>
        <taxon>Palaeoptera</taxon>
        <taxon>Ephemeroptera</taxon>
        <taxon>Pisciforma</taxon>
        <taxon>Baetidae</taxon>
        <taxon>Cloeon</taxon>
    </lineage>
</organism>
<dbReference type="PANTHER" id="PTHR13502:SF6">
    <property type="entry name" value="CDC42 SMALL EFFECTOR PROTEIN HOMOLOG"/>
    <property type="match status" value="1"/>
</dbReference>
<keyword evidence="9" id="KW-0206">Cytoskeleton</keyword>
<feature type="domain" description="CRIB" evidence="11">
    <location>
        <begin position="59"/>
        <end position="72"/>
    </location>
</feature>
<reference evidence="12 13" key="1">
    <citation type="submission" date="2020-04" db="EMBL/GenBank/DDBJ databases">
        <authorList>
            <person name="Alioto T."/>
            <person name="Alioto T."/>
            <person name="Gomez Garrido J."/>
        </authorList>
    </citation>
    <scope>NUCLEOTIDE SEQUENCE [LARGE SCALE GENOMIC DNA]</scope>
</reference>
<evidence type="ECO:0000256" key="9">
    <source>
        <dbReference type="ARBA" id="ARBA00023212"/>
    </source>
</evidence>
<dbReference type="GO" id="GO:0031267">
    <property type="term" value="F:small GTPase binding"/>
    <property type="evidence" value="ECO:0007669"/>
    <property type="project" value="InterPro"/>
</dbReference>
<comment type="subcellular location">
    <subcellularLocation>
        <location evidence="1">Cell membrane</location>
        <topology evidence="1">Lipid-anchor</topology>
    </subcellularLocation>
    <subcellularLocation>
        <location evidence="2">Cytoplasm</location>
        <location evidence="2">Cytoskeleton</location>
    </subcellularLocation>
</comment>
<dbReference type="InterPro" id="IPR036936">
    <property type="entry name" value="CRIB_dom_sf"/>
</dbReference>
<dbReference type="Pfam" id="PF00786">
    <property type="entry name" value="PBD"/>
    <property type="match status" value="1"/>
</dbReference>
<protein>
    <recommendedName>
        <fullName evidence="11">CRIB domain-containing protein</fullName>
    </recommendedName>
</protein>
<dbReference type="EMBL" id="CADEPI010000044">
    <property type="protein sequence ID" value="CAB3369312.1"/>
    <property type="molecule type" value="Genomic_DNA"/>
</dbReference>
<evidence type="ECO:0000256" key="4">
    <source>
        <dbReference type="ARBA" id="ARBA00022475"/>
    </source>
</evidence>
<comment type="similarity">
    <text evidence="3">Belongs to the CDC42SE/SPEC family.</text>
</comment>
<name>A0A8S1CN14_9INSE</name>
<proteinExistence type="inferred from homology"/>
<keyword evidence="7" id="KW-0472">Membrane</keyword>